<feature type="compositionally biased region" description="Polar residues" evidence="1">
    <location>
        <begin position="215"/>
        <end position="235"/>
    </location>
</feature>
<protein>
    <submittedName>
        <fullName evidence="2">Uncharacterized protein</fullName>
    </submittedName>
</protein>
<reference evidence="2" key="1">
    <citation type="journal article" date="2021" name="Nat. Commun.">
        <title>Genetic determinants of endophytism in the Arabidopsis root mycobiome.</title>
        <authorList>
            <person name="Mesny F."/>
            <person name="Miyauchi S."/>
            <person name="Thiergart T."/>
            <person name="Pickel B."/>
            <person name="Atanasova L."/>
            <person name="Karlsson M."/>
            <person name="Huettel B."/>
            <person name="Barry K.W."/>
            <person name="Haridas S."/>
            <person name="Chen C."/>
            <person name="Bauer D."/>
            <person name="Andreopoulos W."/>
            <person name="Pangilinan J."/>
            <person name="LaButti K."/>
            <person name="Riley R."/>
            <person name="Lipzen A."/>
            <person name="Clum A."/>
            <person name="Drula E."/>
            <person name="Henrissat B."/>
            <person name="Kohler A."/>
            <person name="Grigoriev I.V."/>
            <person name="Martin F.M."/>
            <person name="Hacquard S."/>
        </authorList>
    </citation>
    <scope>NUCLEOTIDE SEQUENCE</scope>
    <source>
        <strain evidence="2">MPI-CAGE-CH-0243</strain>
    </source>
</reference>
<gene>
    <name evidence="2" type="ORF">B0J11DRAFT_512211</name>
</gene>
<dbReference type="Proteomes" id="UP000700596">
    <property type="component" value="Unassembled WGS sequence"/>
</dbReference>
<evidence type="ECO:0000256" key="1">
    <source>
        <dbReference type="SAM" id="MobiDB-lite"/>
    </source>
</evidence>
<evidence type="ECO:0000313" key="3">
    <source>
        <dbReference type="Proteomes" id="UP000700596"/>
    </source>
</evidence>
<sequence>MVLNNPLDFDSRIAAFRHSIRSVNDECDKFQLCVNLRDELLGQHMELKWFFACIEEVMQTECIQYKKPIRCRLEEECLAPLTKASAGWGNEKVQHYKWAFMGLEYCRNGFKKSGCNGFELQYRPISNAEIPSGYALDRYGLLVCKEFGSPREKICDGEKQSASFNAGKRGWKYQGSSAPLHTQFSSQVHLPEAREEANTLVDEDWIQSTLLRNMSHSCSSSPIPRTRSRQSSTPYEEQQSAQSASKSRPVHGAKRTAEDIEFEDMMCLMNRNMTQTKSEDQDISNQMAQMDEQRDLLGMQLPREADGFSEPSALRTKQQLRDLDKKWTQWNTKRSSLREDLKGDV</sequence>
<dbReference type="AlphaFoldDB" id="A0A9P9D260"/>
<dbReference type="OrthoDB" id="3860121at2759"/>
<feature type="region of interest" description="Disordered" evidence="1">
    <location>
        <begin position="215"/>
        <end position="255"/>
    </location>
</feature>
<accession>A0A9P9D260</accession>
<organism evidence="2 3">
    <name type="scientific">Dendryphion nanum</name>
    <dbReference type="NCBI Taxonomy" id="256645"/>
    <lineage>
        <taxon>Eukaryota</taxon>
        <taxon>Fungi</taxon>
        <taxon>Dikarya</taxon>
        <taxon>Ascomycota</taxon>
        <taxon>Pezizomycotina</taxon>
        <taxon>Dothideomycetes</taxon>
        <taxon>Pleosporomycetidae</taxon>
        <taxon>Pleosporales</taxon>
        <taxon>Torulaceae</taxon>
        <taxon>Dendryphion</taxon>
    </lineage>
</organism>
<keyword evidence="3" id="KW-1185">Reference proteome</keyword>
<proteinExistence type="predicted"/>
<evidence type="ECO:0000313" key="2">
    <source>
        <dbReference type="EMBL" id="KAH7111355.1"/>
    </source>
</evidence>
<feature type="compositionally biased region" description="Low complexity" evidence="1">
    <location>
        <begin position="236"/>
        <end position="245"/>
    </location>
</feature>
<comment type="caution">
    <text evidence="2">The sequence shown here is derived from an EMBL/GenBank/DDBJ whole genome shotgun (WGS) entry which is preliminary data.</text>
</comment>
<name>A0A9P9D260_9PLEO</name>
<dbReference type="EMBL" id="JAGMWT010000024">
    <property type="protein sequence ID" value="KAH7111355.1"/>
    <property type="molecule type" value="Genomic_DNA"/>
</dbReference>